<sequence>MLTIYRLPLILLIGIFELLRRWFQFYATVSPVVLHKKYLLFHP</sequence>
<name>A0A284VQ62_9EURY</name>
<keyword evidence="2" id="KW-1185">Reference proteome</keyword>
<protein>
    <submittedName>
        <fullName evidence="1">Uncharacterized protein</fullName>
    </submittedName>
</protein>
<gene>
    <name evidence="1" type="ORF">MNV_340006</name>
</gene>
<proteinExistence type="predicted"/>
<evidence type="ECO:0000313" key="2">
    <source>
        <dbReference type="Proteomes" id="UP000218615"/>
    </source>
</evidence>
<organism evidence="1 2">
    <name type="scientific">Candidatus Methanoperedens nitratireducens</name>
    <dbReference type="NCBI Taxonomy" id="1392998"/>
    <lineage>
        <taxon>Archaea</taxon>
        <taxon>Methanobacteriati</taxon>
        <taxon>Methanobacteriota</taxon>
        <taxon>Stenosarchaea group</taxon>
        <taxon>Methanomicrobia</taxon>
        <taxon>Methanosarcinales</taxon>
        <taxon>ANME-2 cluster</taxon>
        <taxon>Candidatus Methanoperedentaceae</taxon>
        <taxon>Candidatus Methanoperedens</taxon>
    </lineage>
</organism>
<dbReference type="EMBL" id="FZMP01000179">
    <property type="protein sequence ID" value="SNQ61416.1"/>
    <property type="molecule type" value="Genomic_DNA"/>
</dbReference>
<reference evidence="2" key="1">
    <citation type="submission" date="2017-06" db="EMBL/GenBank/DDBJ databases">
        <authorList>
            <person name="Cremers G."/>
        </authorList>
    </citation>
    <scope>NUCLEOTIDE SEQUENCE [LARGE SCALE GENOMIC DNA]</scope>
</reference>
<dbReference type="Proteomes" id="UP000218615">
    <property type="component" value="Unassembled WGS sequence"/>
</dbReference>
<evidence type="ECO:0000313" key="1">
    <source>
        <dbReference type="EMBL" id="SNQ61416.1"/>
    </source>
</evidence>
<dbReference type="AlphaFoldDB" id="A0A284VQ62"/>
<accession>A0A284VQ62</accession>